<dbReference type="Proteomes" id="UP000434957">
    <property type="component" value="Unassembled WGS sequence"/>
</dbReference>
<reference evidence="3 4" key="1">
    <citation type="submission" date="2018-08" db="EMBL/GenBank/DDBJ databases">
        <title>Genomic investigation of the strawberry pathogen Phytophthora fragariae indicates pathogenicity is determined by transcriptional variation in three key races.</title>
        <authorList>
            <person name="Adams T.M."/>
            <person name="Armitage A.D."/>
            <person name="Sobczyk M.K."/>
            <person name="Bates H.J."/>
            <person name="Dunwell J.M."/>
            <person name="Nellist C.F."/>
            <person name="Harrison R.J."/>
        </authorList>
    </citation>
    <scope>NUCLEOTIDE SEQUENCE [LARGE SCALE GENOMIC DNA]</scope>
    <source>
        <strain evidence="2 5">SCRP324</strain>
        <strain evidence="3 4">SCRP333</strain>
    </source>
</reference>
<evidence type="ECO:0000313" key="2">
    <source>
        <dbReference type="EMBL" id="KAE9019490.1"/>
    </source>
</evidence>
<comment type="caution">
    <text evidence="3">The sequence shown here is derived from an EMBL/GenBank/DDBJ whole genome shotgun (WGS) entry which is preliminary data.</text>
</comment>
<protein>
    <submittedName>
        <fullName evidence="3">Uncharacterized protein</fullName>
    </submittedName>
</protein>
<feature type="region of interest" description="Disordered" evidence="1">
    <location>
        <begin position="1"/>
        <end position="81"/>
    </location>
</feature>
<evidence type="ECO:0000313" key="4">
    <source>
        <dbReference type="Proteomes" id="UP000434957"/>
    </source>
</evidence>
<evidence type="ECO:0000313" key="5">
    <source>
        <dbReference type="Proteomes" id="UP000435112"/>
    </source>
</evidence>
<evidence type="ECO:0000256" key="1">
    <source>
        <dbReference type="SAM" id="MobiDB-lite"/>
    </source>
</evidence>
<dbReference type="AlphaFoldDB" id="A0A6A4F1U4"/>
<keyword evidence="4" id="KW-1185">Reference proteome</keyword>
<dbReference type="Proteomes" id="UP000435112">
    <property type="component" value="Unassembled WGS sequence"/>
</dbReference>
<proteinExistence type="predicted"/>
<dbReference type="EMBL" id="QXFT01000994">
    <property type="protein sequence ID" value="KAE9331907.1"/>
    <property type="molecule type" value="Genomic_DNA"/>
</dbReference>
<sequence>MKAKVTTRVVQDVAGTGSNSGASVGGRKGGPATRSSSRQRGRSASVDSRAGPARREAAASGGTGGARTEEIPVEGADAAGD</sequence>
<organism evidence="3 4">
    <name type="scientific">Phytophthora rubi</name>
    <dbReference type="NCBI Taxonomy" id="129364"/>
    <lineage>
        <taxon>Eukaryota</taxon>
        <taxon>Sar</taxon>
        <taxon>Stramenopiles</taxon>
        <taxon>Oomycota</taxon>
        <taxon>Peronosporomycetes</taxon>
        <taxon>Peronosporales</taxon>
        <taxon>Peronosporaceae</taxon>
        <taxon>Phytophthora</taxon>
    </lineage>
</organism>
<accession>A0A6A4F1U4</accession>
<feature type="compositionally biased region" description="Low complexity" evidence="1">
    <location>
        <begin position="34"/>
        <end position="45"/>
    </location>
</feature>
<gene>
    <name evidence="2" type="ORF">PR002_g12800</name>
    <name evidence="3" type="ORF">PR003_g14779</name>
</gene>
<evidence type="ECO:0000313" key="3">
    <source>
        <dbReference type="EMBL" id="KAE9331907.1"/>
    </source>
</evidence>
<dbReference type="EMBL" id="QXFU01000820">
    <property type="protein sequence ID" value="KAE9019490.1"/>
    <property type="molecule type" value="Genomic_DNA"/>
</dbReference>
<name>A0A6A4F1U4_9STRA</name>